<dbReference type="InterPro" id="IPR005135">
    <property type="entry name" value="Endo/exonuclease/phosphatase"/>
</dbReference>
<accession>A0ABD1H7Q8</accession>
<evidence type="ECO:0000313" key="3">
    <source>
        <dbReference type="EMBL" id="KAL1552484.1"/>
    </source>
</evidence>
<feature type="compositionally biased region" description="Low complexity" evidence="1">
    <location>
        <begin position="124"/>
        <end position="137"/>
    </location>
</feature>
<organism evidence="3 4">
    <name type="scientific">Salvia divinorum</name>
    <name type="common">Maria pastora</name>
    <name type="synonym">Diviner's sage</name>
    <dbReference type="NCBI Taxonomy" id="28513"/>
    <lineage>
        <taxon>Eukaryota</taxon>
        <taxon>Viridiplantae</taxon>
        <taxon>Streptophyta</taxon>
        <taxon>Embryophyta</taxon>
        <taxon>Tracheophyta</taxon>
        <taxon>Spermatophyta</taxon>
        <taxon>Magnoliopsida</taxon>
        <taxon>eudicotyledons</taxon>
        <taxon>Gunneridae</taxon>
        <taxon>Pentapetalae</taxon>
        <taxon>asterids</taxon>
        <taxon>lamiids</taxon>
        <taxon>Lamiales</taxon>
        <taxon>Lamiaceae</taxon>
        <taxon>Nepetoideae</taxon>
        <taxon>Mentheae</taxon>
        <taxon>Salviinae</taxon>
        <taxon>Salvia</taxon>
        <taxon>Salvia subgen. Calosphace</taxon>
    </lineage>
</organism>
<dbReference type="PANTHER" id="PTHR12121">
    <property type="entry name" value="CARBON CATABOLITE REPRESSOR PROTEIN 4"/>
    <property type="match status" value="1"/>
</dbReference>
<evidence type="ECO:0000256" key="1">
    <source>
        <dbReference type="SAM" id="MobiDB-lite"/>
    </source>
</evidence>
<feature type="compositionally biased region" description="Polar residues" evidence="1">
    <location>
        <begin position="429"/>
        <end position="451"/>
    </location>
</feature>
<dbReference type="Gene3D" id="3.60.10.10">
    <property type="entry name" value="Endonuclease/exonuclease/phosphatase"/>
    <property type="match status" value="2"/>
</dbReference>
<feature type="region of interest" description="Disordered" evidence="1">
    <location>
        <begin position="90"/>
        <end position="141"/>
    </location>
</feature>
<dbReference type="InterPro" id="IPR050410">
    <property type="entry name" value="CCR4/nocturin_mRNA_transcr"/>
</dbReference>
<reference evidence="3 4" key="1">
    <citation type="submission" date="2024-06" db="EMBL/GenBank/DDBJ databases">
        <title>A chromosome level genome sequence of Diviner's sage (Salvia divinorum).</title>
        <authorList>
            <person name="Ford S.A."/>
            <person name="Ro D.-K."/>
            <person name="Ness R.W."/>
            <person name="Phillips M.A."/>
        </authorList>
    </citation>
    <scope>NUCLEOTIDE SEQUENCE [LARGE SCALE GENOMIC DNA]</scope>
    <source>
        <strain evidence="3">SAF-2024a</strain>
        <tissue evidence="3">Leaf</tissue>
    </source>
</reference>
<dbReference type="EMBL" id="JBEAFC010000006">
    <property type="protein sequence ID" value="KAL1552484.1"/>
    <property type="molecule type" value="Genomic_DNA"/>
</dbReference>
<feature type="region of interest" description="Disordered" evidence="1">
    <location>
        <begin position="408"/>
        <end position="451"/>
    </location>
</feature>
<feature type="domain" description="Endonuclease/exonuclease/phosphatase" evidence="2">
    <location>
        <begin position="204"/>
        <end position="388"/>
    </location>
</feature>
<dbReference type="PANTHER" id="PTHR12121:SF85">
    <property type="entry name" value="CARBON CATABOLITE REPRESSOR PROTEIN 4 HOMOLOG 6"/>
    <property type="match status" value="1"/>
</dbReference>
<dbReference type="Pfam" id="PF03372">
    <property type="entry name" value="Exo_endo_phos"/>
    <property type="match status" value="1"/>
</dbReference>
<keyword evidence="4" id="KW-1185">Reference proteome</keyword>
<dbReference type="SUPFAM" id="SSF56219">
    <property type="entry name" value="DNase I-like"/>
    <property type="match status" value="1"/>
</dbReference>
<evidence type="ECO:0000313" key="4">
    <source>
        <dbReference type="Proteomes" id="UP001567538"/>
    </source>
</evidence>
<proteinExistence type="predicted"/>
<comment type="caution">
    <text evidence="3">The sequence shown here is derived from an EMBL/GenBank/DDBJ whole genome shotgun (WGS) entry which is preliminary data.</text>
</comment>
<dbReference type="InterPro" id="IPR036691">
    <property type="entry name" value="Endo/exonu/phosph_ase_sf"/>
</dbReference>
<gene>
    <name evidence="3" type="ORF">AAHA92_13275</name>
</gene>
<sequence>MNRRPFPIRSLAAVSTADSAAAAMSYRPHFRGGRSQFGRGYCDRPAGPGDRPEFVSGDSHFSAVRNANRGFRPSYNSVPPPQQLYRPGPWFQQPGSPIAQAHQNPGPRPFKHPSQGRPASGNYQQFRPQQMRQQFRPRATKPPDYRQWEYSKLKLPPHCERFTVLSYNILADYLATDHWQNLYFHIPGYIMDWNWRKKNIIFELGLWSADILCFQEVDRFQDIEVELNQRGYNGIWKMRTGNPVDGCAIFWRVSRFKLIFEESFEYRRLGLRDNVAQICVLESLNGSNISSGASTLSTSSASSNRVVVCNIHVLFNPKRGDIKLGQIRVLLKRANAVSKLWNDAPVVLCGDFNCTPKSPMYNFIKDKELDLSKVSRDKVSGQVSAEINRPAPAYPDFRAERAATFTQAPAVNSKRVEQQDLPLDAQEFPRTNLSTSPPSAGSYSQPGSSISAEADSCSTVVHGRQQVNDLPSHDAVDICATEGMSSPSIPHNVLNQSVSEVEGDIESPILCDKGTDESSMLESSSKDIHSQATEGGEYVADLQTLSETPDNHIKHEAVAISASASMAEDKTCSVSASLKSTSSEIILDQKFEALSLDEVVNDATQKVVEDSESFLCELHSNDSSSLNQKQENIFGTENFRFSPSGWTPAEIELATGSADCNVMEHPLKLTSAYTEVESSSELRDSSGEPFVTSYHKLFSGTVDYIWHSQGLETVKVLAPIPKHVMHQSQGFPTKKWGSDHIALVSEFVFTKDTSSS</sequence>
<dbReference type="AlphaFoldDB" id="A0ABD1H7Q8"/>
<name>A0ABD1H7Q8_SALDI</name>
<feature type="region of interest" description="Disordered" evidence="1">
    <location>
        <begin position="30"/>
        <end position="58"/>
    </location>
</feature>
<evidence type="ECO:0000259" key="2">
    <source>
        <dbReference type="Pfam" id="PF03372"/>
    </source>
</evidence>
<dbReference type="Proteomes" id="UP001567538">
    <property type="component" value="Unassembled WGS sequence"/>
</dbReference>
<protein>
    <submittedName>
        <fullName evidence="3">Carbon catabolite repressor protein 4 6-like</fullName>
    </submittedName>
</protein>